<dbReference type="OrthoDB" id="463714at2"/>
<keyword evidence="3" id="KW-0175">Coiled coil</keyword>
<reference evidence="6" key="1">
    <citation type="submission" date="2016-10" db="EMBL/GenBank/DDBJ databases">
        <title>Comparative genomics uncovers the prolific and rare metabolic potential of the cyanobacterial genus Moorea.</title>
        <authorList>
            <person name="Leao T."/>
            <person name="Castelao G."/>
            <person name="Korobeynikov A."/>
            <person name="Monroe E.A."/>
            <person name="Podell S."/>
            <person name="Glukhov E."/>
            <person name="Allen E."/>
            <person name="Gerwick W.H."/>
            <person name="Gerwick L."/>
        </authorList>
    </citation>
    <scope>NUCLEOTIDE SEQUENCE [LARGE SCALE GENOMIC DNA]</scope>
    <source>
        <strain evidence="6">PAL-8-15-08-1</strain>
    </source>
</reference>
<accession>A0A1D8TZ12</accession>
<proteinExistence type="predicted"/>
<dbReference type="EMBL" id="CP017599">
    <property type="protein sequence ID" value="AOX02900.1"/>
    <property type="molecule type" value="Genomic_DNA"/>
</dbReference>
<dbReference type="Gene3D" id="2.80.10.50">
    <property type="match status" value="1"/>
</dbReference>
<evidence type="ECO:0000259" key="4">
    <source>
        <dbReference type="SMART" id="SM00560"/>
    </source>
</evidence>
<dbReference type="SUPFAM" id="SSF49899">
    <property type="entry name" value="Concanavalin A-like lectins/glucanases"/>
    <property type="match status" value="2"/>
</dbReference>
<dbReference type="Pfam" id="PF13385">
    <property type="entry name" value="Laminin_G_3"/>
    <property type="match status" value="1"/>
</dbReference>
<dbReference type="InterPro" id="IPR006558">
    <property type="entry name" value="LamG-like"/>
</dbReference>
<dbReference type="Proteomes" id="UP000177870">
    <property type="component" value="Chromosome"/>
</dbReference>
<evidence type="ECO:0000313" key="6">
    <source>
        <dbReference type="Proteomes" id="UP000177870"/>
    </source>
</evidence>
<dbReference type="KEGG" id="mpro:BJP34_28745"/>
<sequence>MGSEFTQEAWIYPEISDAGQHGFLGNHPGSGNNRAPSIWVYQRQKIVAGFGDGATGVTITTGAVLVPNDWNHVAVTFDGTFYKVYVNGEEKYSTDQWQGKQPVNTSIKYIGKLDNNFPGKIAEVRVWNIARSQREIQENMNRRLLGTEQKLAAYWVFDGEQVRDLSPAQNHGTLHGTIQSADAPPSFKLETWQPRFYIGGGLGTNRDFNGQIADVQIWNRTRPAGEIKDSMYLKLTGKEQDLAAYYRLGTIVTGESKTVPDFSVHGRDAVVYGEAYVSARTLNRSTVGGLDAVKYSNDELFAVTQRATYEESFEFKVQGAVDINNADGNGNKIFAFSYWGRYSRNSEEKITFPTHSYQPKDFASLSNGWYRASCQFTVPDGVSLVRTFEINNVKGSWTSLDIRKHHIQLISDAISCERYTDEASLTTLADPQTGISTEDLEQAEQEISNCQKVVWDLEERLDIANNNDKYIEEKETLQSEIDEAESLLKDARQALRNEKYNKFNYYCKISSGSGDQLAYIRYSLGEPYVELSHYTRGRLDEIYWEFIYNTDGSYYRIINKQTYKDDKNQETKPILAIEEKNSYLVSTYPSNKPTFNLQHWILREYKNQIKATVYVIKNCASNTVLERHGYEVRHKYDNQGAVNEKWYLYRSDIPTETGKDRIGDAEKNVEDITTEITRNQARLDRLTEFLDAHEDPDELESLLSEARQNLINAENEFNELNTDFLTEVTQNQQTPQRMALLNTDAKELSTRGVLLGFARPAGSLNAVESCEGNVLLSYFDNQGRMRLTRYDATADSRNSTFEQWLPDGKRACLEFRDASDKVTIQDTDNQESPLDLQARWTLEAWFHYPGATKNTGSQSGSKYDYNVLASAKDGNDRKS</sequence>
<keyword evidence="1" id="KW-0732">Signal</keyword>
<dbReference type="STRING" id="1458985.BJP34_28745"/>
<feature type="coiled-coil region" evidence="3">
    <location>
        <begin position="696"/>
        <end position="723"/>
    </location>
</feature>
<evidence type="ECO:0000313" key="5">
    <source>
        <dbReference type="EMBL" id="AOX02900.1"/>
    </source>
</evidence>
<dbReference type="RefSeq" id="WP_070395296.1">
    <property type="nucleotide sequence ID" value="NZ_CP017599.1"/>
</dbReference>
<dbReference type="SMART" id="SM00560">
    <property type="entry name" value="LamGL"/>
    <property type="match status" value="1"/>
</dbReference>
<feature type="coiled-coil region" evidence="3">
    <location>
        <begin position="440"/>
        <end position="501"/>
    </location>
</feature>
<dbReference type="InterPro" id="IPR013320">
    <property type="entry name" value="ConA-like_dom_sf"/>
</dbReference>
<gene>
    <name evidence="5" type="ORF">BJP34_28745</name>
</gene>
<organism evidence="5 6">
    <name type="scientific">Moorena producens PAL-8-15-08-1</name>
    <dbReference type="NCBI Taxonomy" id="1458985"/>
    <lineage>
        <taxon>Bacteria</taxon>
        <taxon>Bacillati</taxon>
        <taxon>Cyanobacteriota</taxon>
        <taxon>Cyanophyceae</taxon>
        <taxon>Coleofasciculales</taxon>
        <taxon>Coleofasciculaceae</taxon>
        <taxon>Moorena</taxon>
    </lineage>
</organism>
<name>A0A1D8TZ12_9CYAN</name>
<feature type="domain" description="LamG-like jellyroll fold" evidence="4">
    <location>
        <begin position="3"/>
        <end position="134"/>
    </location>
</feature>
<dbReference type="AlphaFoldDB" id="A0A1D8TZ12"/>
<evidence type="ECO:0000256" key="3">
    <source>
        <dbReference type="SAM" id="Coils"/>
    </source>
</evidence>
<evidence type="ECO:0000256" key="1">
    <source>
        <dbReference type="ARBA" id="ARBA00022729"/>
    </source>
</evidence>
<keyword evidence="2" id="KW-1015">Disulfide bond</keyword>
<dbReference type="Gene3D" id="2.60.120.200">
    <property type="match status" value="2"/>
</dbReference>
<evidence type="ECO:0000256" key="2">
    <source>
        <dbReference type="ARBA" id="ARBA00023157"/>
    </source>
</evidence>
<protein>
    <recommendedName>
        <fullName evidence="4">LamG-like jellyroll fold domain-containing protein</fullName>
    </recommendedName>
</protein>